<feature type="transmembrane region" description="Helical" evidence="6">
    <location>
        <begin position="187"/>
        <end position="206"/>
    </location>
</feature>
<evidence type="ECO:0000256" key="3">
    <source>
        <dbReference type="ARBA" id="ARBA00022989"/>
    </source>
</evidence>
<evidence type="ECO:0000256" key="1">
    <source>
        <dbReference type="ARBA" id="ARBA00004651"/>
    </source>
</evidence>
<protein>
    <submittedName>
        <fullName evidence="8">MFS family permease</fullName>
    </submittedName>
</protein>
<feature type="transmembrane region" description="Helical" evidence="6">
    <location>
        <begin position="161"/>
        <end position="181"/>
    </location>
</feature>
<comment type="subcellular location">
    <subcellularLocation>
        <location evidence="1">Cell membrane</location>
        <topology evidence="1">Multi-pass membrane protein</topology>
    </subcellularLocation>
</comment>
<name>A0A7Y9H070_9ACTN</name>
<dbReference type="Gene3D" id="1.20.1250.20">
    <property type="entry name" value="MFS general substrate transporter like domains"/>
    <property type="match status" value="1"/>
</dbReference>
<keyword evidence="3 6" id="KW-1133">Transmembrane helix</keyword>
<feature type="transmembrane region" description="Helical" evidence="6">
    <location>
        <begin position="244"/>
        <end position="265"/>
    </location>
</feature>
<organism evidence="8 9">
    <name type="scientific">Nocardioides cavernae</name>
    <dbReference type="NCBI Taxonomy" id="1921566"/>
    <lineage>
        <taxon>Bacteria</taxon>
        <taxon>Bacillati</taxon>
        <taxon>Actinomycetota</taxon>
        <taxon>Actinomycetes</taxon>
        <taxon>Propionibacteriales</taxon>
        <taxon>Nocardioidaceae</taxon>
        <taxon>Nocardioides</taxon>
    </lineage>
</organism>
<feature type="domain" description="Major facilitator superfamily (MFS) profile" evidence="7">
    <location>
        <begin position="29"/>
        <end position="413"/>
    </location>
</feature>
<dbReference type="SUPFAM" id="SSF103473">
    <property type="entry name" value="MFS general substrate transporter"/>
    <property type="match status" value="1"/>
</dbReference>
<keyword evidence="9" id="KW-1185">Reference proteome</keyword>
<dbReference type="GO" id="GO:0022857">
    <property type="term" value="F:transmembrane transporter activity"/>
    <property type="evidence" value="ECO:0007669"/>
    <property type="project" value="InterPro"/>
</dbReference>
<proteinExistence type="predicted"/>
<feature type="transmembrane region" description="Helical" evidence="6">
    <location>
        <begin position="366"/>
        <end position="388"/>
    </location>
</feature>
<dbReference type="InterPro" id="IPR020846">
    <property type="entry name" value="MFS_dom"/>
</dbReference>
<evidence type="ECO:0000256" key="2">
    <source>
        <dbReference type="ARBA" id="ARBA00022692"/>
    </source>
</evidence>
<evidence type="ECO:0000256" key="6">
    <source>
        <dbReference type="SAM" id="Phobius"/>
    </source>
</evidence>
<dbReference type="CDD" id="cd17370">
    <property type="entry name" value="MFS_MJ1317_like"/>
    <property type="match status" value="1"/>
</dbReference>
<keyword evidence="2 6" id="KW-0812">Transmembrane</keyword>
<dbReference type="PROSITE" id="PS50850">
    <property type="entry name" value="MFS"/>
    <property type="match status" value="1"/>
</dbReference>
<comment type="caution">
    <text evidence="8">The sequence shown here is derived from an EMBL/GenBank/DDBJ whole genome shotgun (WGS) entry which is preliminary data.</text>
</comment>
<feature type="compositionally biased region" description="Basic and acidic residues" evidence="5">
    <location>
        <begin position="1"/>
        <end position="17"/>
    </location>
</feature>
<reference evidence="8 9" key="1">
    <citation type="submission" date="2020-07" db="EMBL/GenBank/DDBJ databases">
        <authorList>
            <person name="Partida-Martinez L."/>
            <person name="Huntemann M."/>
            <person name="Clum A."/>
            <person name="Wang J."/>
            <person name="Palaniappan K."/>
            <person name="Ritter S."/>
            <person name="Chen I.-M."/>
            <person name="Stamatis D."/>
            <person name="Reddy T."/>
            <person name="O'Malley R."/>
            <person name="Daum C."/>
            <person name="Shapiro N."/>
            <person name="Ivanova N."/>
            <person name="Kyrpides N."/>
            <person name="Woyke T."/>
        </authorList>
    </citation>
    <scope>NUCLEOTIDE SEQUENCE [LARGE SCALE GENOMIC DNA]</scope>
    <source>
        <strain evidence="8 9">AT2.17</strain>
    </source>
</reference>
<feature type="transmembrane region" description="Helical" evidence="6">
    <location>
        <begin position="96"/>
        <end position="125"/>
    </location>
</feature>
<keyword evidence="4 6" id="KW-0472">Membrane</keyword>
<evidence type="ECO:0000259" key="7">
    <source>
        <dbReference type="PROSITE" id="PS50850"/>
    </source>
</evidence>
<dbReference type="InterPro" id="IPR036259">
    <property type="entry name" value="MFS_trans_sf"/>
</dbReference>
<feature type="transmembrane region" description="Helical" evidence="6">
    <location>
        <begin position="332"/>
        <end position="354"/>
    </location>
</feature>
<evidence type="ECO:0000313" key="9">
    <source>
        <dbReference type="Proteomes" id="UP000549911"/>
    </source>
</evidence>
<feature type="region of interest" description="Disordered" evidence="5">
    <location>
        <begin position="1"/>
        <end position="20"/>
    </location>
</feature>
<feature type="transmembrane region" description="Helical" evidence="6">
    <location>
        <begin position="307"/>
        <end position="326"/>
    </location>
</feature>
<evidence type="ECO:0000256" key="4">
    <source>
        <dbReference type="ARBA" id="ARBA00023136"/>
    </source>
</evidence>
<dbReference type="PANTHER" id="PTHR23518:SF2">
    <property type="entry name" value="MAJOR FACILITATOR SUPERFAMILY TRANSPORTER"/>
    <property type="match status" value="1"/>
</dbReference>
<dbReference type="AlphaFoldDB" id="A0A7Y9H070"/>
<reference evidence="8 9" key="2">
    <citation type="submission" date="2020-08" db="EMBL/GenBank/DDBJ databases">
        <title>The Agave Microbiome: Exploring the role of microbial communities in plant adaptations to desert environments.</title>
        <authorList>
            <person name="Partida-Martinez L.P."/>
        </authorList>
    </citation>
    <scope>NUCLEOTIDE SEQUENCE [LARGE SCALE GENOMIC DNA]</scope>
    <source>
        <strain evidence="8 9">AT2.17</strain>
    </source>
</reference>
<feature type="transmembrane region" description="Helical" evidence="6">
    <location>
        <begin position="277"/>
        <end position="295"/>
    </location>
</feature>
<dbReference type="InterPro" id="IPR011701">
    <property type="entry name" value="MFS"/>
</dbReference>
<accession>A0A7Y9H070</accession>
<dbReference type="Pfam" id="PF07690">
    <property type="entry name" value="MFS_1"/>
    <property type="match status" value="1"/>
</dbReference>
<evidence type="ECO:0000313" key="8">
    <source>
        <dbReference type="EMBL" id="NYE35513.1"/>
    </source>
</evidence>
<dbReference type="PANTHER" id="PTHR23518">
    <property type="entry name" value="C-METHYLTRANSFERASE"/>
    <property type="match status" value="1"/>
</dbReference>
<feature type="transmembrane region" description="Helical" evidence="6">
    <location>
        <begin position="53"/>
        <end position="76"/>
    </location>
</feature>
<sequence length="425" mass="43804">MYISVRDRPGADERAADGTRAARPPVGRAVVLLGIVSLLTDVSSESVSAILPLYLTMVVGLSPVAYGLIDGLYQGVSALVRLGGGWVSDATDRPKWVAFLGYGLSAVARVFLLFASGAAGIAAVVTADRIGKGIRTAPRDAMISTATPTEHLGRAFGVHRMLDTIGAALGPLIAFGLLWAIPDGYSVVLVVSLAFALAGVALLGLLGPDVRPRRDRGARAAGQTGPTPPPFRWRDLGDRRLRPLLVVAGVLGLLTVGDGFIYLALLDHGGVNVTWFPLFYVGTNVAYLFLAVPIGRLADRVGRSRTLVLGHLALVGAYLCSVLPTSTAAATVGTLALLGVFYAATDGVIAAIAGRLVPVQARTSGIAAAQTVVAVARMLASAGFGLLWFLLGPAAAMATVATLLTVAIAGAATRIGRLDRSEVTA</sequence>
<dbReference type="GO" id="GO:0005886">
    <property type="term" value="C:plasma membrane"/>
    <property type="evidence" value="ECO:0007669"/>
    <property type="project" value="UniProtKB-SubCell"/>
</dbReference>
<evidence type="ECO:0000256" key="5">
    <source>
        <dbReference type="SAM" id="MobiDB-lite"/>
    </source>
</evidence>
<dbReference type="EMBL" id="JACCBW010000001">
    <property type="protein sequence ID" value="NYE35513.1"/>
    <property type="molecule type" value="Genomic_DNA"/>
</dbReference>
<dbReference type="Proteomes" id="UP000549911">
    <property type="component" value="Unassembled WGS sequence"/>
</dbReference>
<gene>
    <name evidence="8" type="ORF">F4692_000617</name>
</gene>
<feature type="transmembrane region" description="Helical" evidence="6">
    <location>
        <begin position="394"/>
        <end position="412"/>
    </location>
</feature>
<dbReference type="RefSeq" id="WP_179618157.1">
    <property type="nucleotide sequence ID" value="NZ_JACCBW010000001.1"/>
</dbReference>